<reference evidence="4" key="2">
    <citation type="submission" date="2015-11" db="EMBL/GenBank/DDBJ databases">
        <authorList>
            <person name="Dugat-Bony E."/>
        </authorList>
    </citation>
    <scope>NUCLEOTIDE SEQUENCE [LARGE SCALE GENOMIC DNA]</scope>
    <source>
        <strain evidence="4">Mu292</strain>
    </source>
</reference>
<organism evidence="2 4">
    <name type="scientific">Corynebacterium variabile</name>
    <dbReference type="NCBI Taxonomy" id="1727"/>
    <lineage>
        <taxon>Bacteria</taxon>
        <taxon>Bacillati</taxon>
        <taxon>Actinomycetota</taxon>
        <taxon>Actinomycetes</taxon>
        <taxon>Mycobacteriales</taxon>
        <taxon>Corynebacteriaceae</taxon>
        <taxon>Corynebacterium</taxon>
    </lineage>
</organism>
<dbReference type="AlphaFoldDB" id="A0A0X2NNU3"/>
<feature type="transmembrane region" description="Helical" evidence="1">
    <location>
        <begin position="12"/>
        <end position="32"/>
    </location>
</feature>
<evidence type="ECO:0000313" key="2">
    <source>
        <dbReference type="EMBL" id="CUU67154.1"/>
    </source>
</evidence>
<gene>
    <name evidence="3" type="ORF">CVA01_18070</name>
    <name evidence="2" type="ORF">CVAR292_02512</name>
</gene>
<evidence type="ECO:0000313" key="3">
    <source>
        <dbReference type="EMBL" id="GEC86493.1"/>
    </source>
</evidence>
<dbReference type="EMBL" id="FAUH01000019">
    <property type="protein sequence ID" value="CUU67154.1"/>
    <property type="molecule type" value="Genomic_DNA"/>
</dbReference>
<keyword evidence="4" id="KW-1185">Reference proteome</keyword>
<dbReference type="InterPro" id="IPR019662">
    <property type="entry name" value="DUF2516"/>
</dbReference>
<evidence type="ECO:0000256" key="1">
    <source>
        <dbReference type="SAM" id="Phobius"/>
    </source>
</evidence>
<dbReference type="Proteomes" id="UP000182498">
    <property type="component" value="Unassembled WGS sequence"/>
</dbReference>
<dbReference type="EMBL" id="BJNT01000013">
    <property type="protein sequence ID" value="GEC86493.1"/>
    <property type="molecule type" value="Genomic_DNA"/>
</dbReference>
<proteinExistence type="predicted"/>
<dbReference type="GeneID" id="82887936"/>
<reference evidence="2" key="1">
    <citation type="submission" date="2015-11" db="EMBL/GenBank/DDBJ databases">
        <authorList>
            <person name="Zhang Y."/>
            <person name="Guo Z."/>
        </authorList>
    </citation>
    <scope>NUCLEOTIDE SEQUENCE [LARGE SCALE GENOMIC DNA]</scope>
    <source>
        <strain evidence="2">Mu292</strain>
    </source>
</reference>
<dbReference type="OMA" id="YWQDVRP"/>
<keyword evidence="1" id="KW-0812">Transmembrane</keyword>
<protein>
    <recommendedName>
        <fullName evidence="6">DUF2516 domain-containing protein</fullName>
    </recommendedName>
</protein>
<sequence length="101" mass="10862">MSNPVAYGFDALAYLLLFIQLVIVILAVVGAIQTAMTREDAFYVIDRKKMNWIGALAGSAAAILLLAPLGVGFVWIIAAVVVGVYWQDVRPGIREVLGNAQ</sequence>
<keyword evidence="1" id="KW-1133">Transmembrane helix</keyword>
<accession>A0A0X2NNU3</accession>
<dbReference type="Proteomes" id="UP000319986">
    <property type="component" value="Unassembled WGS sequence"/>
</dbReference>
<evidence type="ECO:0000313" key="4">
    <source>
        <dbReference type="Proteomes" id="UP000182498"/>
    </source>
</evidence>
<evidence type="ECO:0008006" key="6">
    <source>
        <dbReference type="Google" id="ProtNLM"/>
    </source>
</evidence>
<dbReference type="RefSeq" id="WP_014011245.1">
    <property type="nucleotide sequence ID" value="NZ_BJNT01000013.1"/>
</dbReference>
<evidence type="ECO:0000313" key="5">
    <source>
        <dbReference type="Proteomes" id="UP000319986"/>
    </source>
</evidence>
<dbReference type="Pfam" id="PF10724">
    <property type="entry name" value="DUF2516"/>
    <property type="match status" value="1"/>
</dbReference>
<feature type="transmembrane region" description="Helical" evidence="1">
    <location>
        <begin position="53"/>
        <end position="86"/>
    </location>
</feature>
<reference evidence="3 5" key="3">
    <citation type="submission" date="2019-06" db="EMBL/GenBank/DDBJ databases">
        <title>Whole genome shotgun sequence of Corynebacterium variabile NBRC 15286.</title>
        <authorList>
            <person name="Hosoyama A."/>
            <person name="Uohara A."/>
            <person name="Ohji S."/>
            <person name="Ichikawa N."/>
        </authorList>
    </citation>
    <scope>NUCLEOTIDE SEQUENCE [LARGE SCALE GENOMIC DNA]</scope>
    <source>
        <strain evidence="3 5">NBRC 15286</strain>
    </source>
</reference>
<keyword evidence="1" id="KW-0472">Membrane</keyword>
<name>A0A0X2NNU3_9CORY</name>